<sequence length="72" mass="8370">MLKTRGALEATQYVDVEEMVAILLHIVVHDVKNRVARRHFARSDEIVLRHSSTLFLMQFLDSMKSFLSNLIQ</sequence>
<accession>A0A9I9ELA4</accession>
<dbReference type="EnsemblPlants" id="MELO3C034982.2.1">
    <property type="protein sequence ID" value="MELO3C034982.2.1"/>
    <property type="gene ID" value="MELO3C034982.2"/>
</dbReference>
<dbReference type="Pfam" id="PF26138">
    <property type="entry name" value="DUF8040"/>
    <property type="match status" value="1"/>
</dbReference>
<evidence type="ECO:0000313" key="2">
    <source>
        <dbReference type="EnsemblPlants" id="MELO3C034982.2.1"/>
    </source>
</evidence>
<feature type="domain" description="DUF8040" evidence="1">
    <location>
        <begin position="2"/>
        <end position="53"/>
    </location>
</feature>
<proteinExistence type="predicted"/>
<dbReference type="AlphaFoldDB" id="A0A9I9ELA4"/>
<dbReference type="InterPro" id="IPR058353">
    <property type="entry name" value="DUF8040"/>
</dbReference>
<organism evidence="2">
    <name type="scientific">Cucumis melo</name>
    <name type="common">Muskmelon</name>
    <dbReference type="NCBI Taxonomy" id="3656"/>
    <lineage>
        <taxon>Eukaryota</taxon>
        <taxon>Viridiplantae</taxon>
        <taxon>Streptophyta</taxon>
        <taxon>Embryophyta</taxon>
        <taxon>Tracheophyta</taxon>
        <taxon>Spermatophyta</taxon>
        <taxon>Magnoliopsida</taxon>
        <taxon>eudicotyledons</taxon>
        <taxon>Gunneridae</taxon>
        <taxon>Pentapetalae</taxon>
        <taxon>rosids</taxon>
        <taxon>fabids</taxon>
        <taxon>Cucurbitales</taxon>
        <taxon>Cucurbitaceae</taxon>
        <taxon>Benincaseae</taxon>
        <taxon>Cucumis</taxon>
    </lineage>
</organism>
<name>A0A9I9ELA4_CUCME</name>
<dbReference type="Gramene" id="MELO3C034982.2.1">
    <property type="protein sequence ID" value="MELO3C034982.2.1"/>
    <property type="gene ID" value="MELO3C034982.2"/>
</dbReference>
<protein>
    <recommendedName>
        <fullName evidence="1">DUF8040 domain-containing protein</fullName>
    </recommendedName>
</protein>
<evidence type="ECO:0000259" key="1">
    <source>
        <dbReference type="Pfam" id="PF26138"/>
    </source>
</evidence>
<reference evidence="2" key="1">
    <citation type="submission" date="2023-03" db="UniProtKB">
        <authorList>
            <consortium name="EnsemblPlants"/>
        </authorList>
    </citation>
    <scope>IDENTIFICATION</scope>
</reference>